<dbReference type="Pfam" id="PF13411">
    <property type="entry name" value="MerR_1"/>
    <property type="match status" value="1"/>
</dbReference>
<dbReference type="PANTHER" id="PTHR30204:SF69">
    <property type="entry name" value="MERR-FAMILY TRANSCRIPTIONAL REGULATOR"/>
    <property type="match status" value="1"/>
</dbReference>
<dbReference type="GO" id="GO:0031419">
    <property type="term" value="F:cobalamin binding"/>
    <property type="evidence" value="ECO:0007669"/>
    <property type="project" value="InterPro"/>
</dbReference>
<dbReference type="Gene3D" id="1.10.1660.10">
    <property type="match status" value="1"/>
</dbReference>
<name>A0A437RR34_9BURK</name>
<evidence type="ECO:0000259" key="5">
    <source>
        <dbReference type="PROSITE" id="PS50937"/>
    </source>
</evidence>
<dbReference type="PROSITE" id="PS50937">
    <property type="entry name" value="HTH_MERR_2"/>
    <property type="match status" value="1"/>
</dbReference>
<reference evidence="7 8" key="1">
    <citation type="submission" date="2019-01" db="EMBL/GenBank/DDBJ databases">
        <authorList>
            <person name="Chen W.-M."/>
        </authorList>
    </citation>
    <scope>NUCLEOTIDE SEQUENCE [LARGE SCALE GENOMIC DNA]</scope>
    <source>
        <strain evidence="7 8">KYPY4</strain>
    </source>
</reference>
<dbReference type="GO" id="GO:0046872">
    <property type="term" value="F:metal ion binding"/>
    <property type="evidence" value="ECO:0007669"/>
    <property type="project" value="InterPro"/>
</dbReference>
<dbReference type="EMBL" id="SACR01000001">
    <property type="protein sequence ID" value="RVU49082.1"/>
    <property type="molecule type" value="Genomic_DNA"/>
</dbReference>
<dbReference type="Pfam" id="PF02310">
    <property type="entry name" value="B12-binding"/>
    <property type="match status" value="1"/>
</dbReference>
<dbReference type="InterPro" id="IPR000551">
    <property type="entry name" value="MerR-type_HTH_dom"/>
</dbReference>
<dbReference type="GO" id="GO:0003700">
    <property type="term" value="F:DNA-binding transcription factor activity"/>
    <property type="evidence" value="ECO:0007669"/>
    <property type="project" value="InterPro"/>
</dbReference>
<dbReference type="SMART" id="SM00422">
    <property type="entry name" value="HTH_MERR"/>
    <property type="match status" value="1"/>
</dbReference>
<dbReference type="RefSeq" id="WP_128226723.1">
    <property type="nucleotide sequence ID" value="NZ_SACR01000001.1"/>
</dbReference>
<dbReference type="SUPFAM" id="SSF52242">
    <property type="entry name" value="Cobalamin (vitamin B12)-binding domain"/>
    <property type="match status" value="1"/>
</dbReference>
<organism evidence="7 8">
    <name type="scientific">Rubrivivax rivuli</name>
    <dbReference type="NCBI Taxonomy" id="1862385"/>
    <lineage>
        <taxon>Bacteria</taxon>
        <taxon>Pseudomonadati</taxon>
        <taxon>Pseudomonadota</taxon>
        <taxon>Betaproteobacteria</taxon>
        <taxon>Burkholderiales</taxon>
        <taxon>Sphaerotilaceae</taxon>
        <taxon>Rubrivivax</taxon>
    </lineage>
</organism>
<evidence type="ECO:0000313" key="8">
    <source>
        <dbReference type="Proteomes" id="UP000285575"/>
    </source>
</evidence>
<dbReference type="Gene3D" id="3.40.50.280">
    <property type="entry name" value="Cobalamin-binding domain"/>
    <property type="match status" value="1"/>
</dbReference>
<evidence type="ECO:0000256" key="3">
    <source>
        <dbReference type="ARBA" id="ARBA00023125"/>
    </source>
</evidence>
<dbReference type="CDD" id="cd01104">
    <property type="entry name" value="HTH_MlrA-CarA"/>
    <property type="match status" value="1"/>
</dbReference>
<evidence type="ECO:0000256" key="1">
    <source>
        <dbReference type="ARBA" id="ARBA00022491"/>
    </source>
</evidence>
<dbReference type="Pfam" id="PF02607">
    <property type="entry name" value="B12-binding_2"/>
    <property type="match status" value="1"/>
</dbReference>
<dbReference type="SUPFAM" id="SSF46955">
    <property type="entry name" value="Putative DNA-binding domain"/>
    <property type="match status" value="1"/>
</dbReference>
<dbReference type="GO" id="GO:0003677">
    <property type="term" value="F:DNA binding"/>
    <property type="evidence" value="ECO:0007669"/>
    <property type="project" value="UniProtKB-KW"/>
</dbReference>
<dbReference type="InterPro" id="IPR036724">
    <property type="entry name" value="Cobalamin-bd_sf"/>
</dbReference>
<dbReference type="AlphaFoldDB" id="A0A437RR34"/>
<feature type="domain" description="HTH merR-type" evidence="5">
    <location>
        <begin position="11"/>
        <end position="68"/>
    </location>
</feature>
<evidence type="ECO:0000256" key="2">
    <source>
        <dbReference type="ARBA" id="ARBA00023015"/>
    </source>
</evidence>
<gene>
    <name evidence="7" type="ORF">EOE66_00395</name>
</gene>
<proteinExistence type="predicted"/>
<dbReference type="InterPro" id="IPR047057">
    <property type="entry name" value="MerR_fam"/>
</dbReference>
<comment type="caution">
    <text evidence="7">The sequence shown here is derived from an EMBL/GenBank/DDBJ whole genome shotgun (WGS) entry which is preliminary data.</text>
</comment>
<dbReference type="InterPro" id="IPR036594">
    <property type="entry name" value="Meth_synthase_dom"/>
</dbReference>
<keyword evidence="3" id="KW-0238">DNA-binding</keyword>
<evidence type="ECO:0000259" key="6">
    <source>
        <dbReference type="PROSITE" id="PS51332"/>
    </source>
</evidence>
<dbReference type="Proteomes" id="UP000285575">
    <property type="component" value="Unassembled WGS sequence"/>
</dbReference>
<evidence type="ECO:0000256" key="4">
    <source>
        <dbReference type="ARBA" id="ARBA00023163"/>
    </source>
</evidence>
<protein>
    <submittedName>
        <fullName evidence="7">MerR family transcriptional regulator</fullName>
    </submittedName>
</protein>
<accession>A0A437RR34</accession>
<dbReference type="OrthoDB" id="9800334at2"/>
<dbReference type="CDD" id="cd02065">
    <property type="entry name" value="B12-binding_like"/>
    <property type="match status" value="1"/>
</dbReference>
<evidence type="ECO:0000313" key="7">
    <source>
        <dbReference type="EMBL" id="RVU49082.1"/>
    </source>
</evidence>
<feature type="domain" description="B12-binding" evidence="6">
    <location>
        <begin position="189"/>
        <end position="318"/>
    </location>
</feature>
<keyword evidence="1" id="KW-0678">Repressor</keyword>
<keyword evidence="2" id="KW-0805">Transcription regulation</keyword>
<dbReference type="InterPro" id="IPR006158">
    <property type="entry name" value="Cobalamin-bd"/>
</dbReference>
<keyword evidence="4" id="KW-0804">Transcription</keyword>
<sequence length="332" mass="35565">MNDSSRSALITLSIAAVERDTGLSKDTLRVWERRYGFPTPGRDAVGERAYALEQVEKLRLVKRLLDAGHRPGRIVQMETAALQLLADQTVDQPLRSAEALADASDLRELLALIRGHDVPQLRTVLTRLLARRGVARFVTEVVAPLNAAVGDAWIRGQMEVFEEHAYTELVQTVLRQAIAAIPPGADEGHPRVLLTTFPHEPHGLGLLMAEAVFTLEGCPCVSLGVQTPVWDVVLAATAYRADIVALSFTGCLNPNQVVEGLTELARKLPPGVQVWAGGAAPVLHRRSVPGVLAVASLEGLASHLRAWRSASPAGSRAWPAQAGGVAGPSLES</sequence>
<dbReference type="PANTHER" id="PTHR30204">
    <property type="entry name" value="REDOX-CYCLING DRUG-SENSING TRANSCRIPTIONAL ACTIVATOR SOXR"/>
    <property type="match status" value="1"/>
</dbReference>
<dbReference type="InterPro" id="IPR009061">
    <property type="entry name" value="DNA-bd_dom_put_sf"/>
</dbReference>
<dbReference type="PROSITE" id="PS51332">
    <property type="entry name" value="B12_BINDING"/>
    <property type="match status" value="1"/>
</dbReference>
<keyword evidence="8" id="KW-1185">Reference proteome</keyword>
<dbReference type="InterPro" id="IPR003759">
    <property type="entry name" value="Cbl-bd_cap"/>
</dbReference>
<dbReference type="Gene3D" id="1.10.1240.10">
    <property type="entry name" value="Methionine synthase domain"/>
    <property type="match status" value="1"/>
</dbReference>